<comment type="caution">
    <text evidence="2">The sequence shown here is derived from an EMBL/GenBank/DDBJ whole genome shotgun (WGS) entry which is preliminary data.</text>
</comment>
<reference evidence="2 3" key="1">
    <citation type="submission" date="2016-01" db="EMBL/GenBank/DDBJ databases">
        <title>The new phylogeny of the genus Mycobacterium.</title>
        <authorList>
            <person name="Tarcisio F."/>
            <person name="Conor M."/>
            <person name="Antonella G."/>
            <person name="Elisabetta G."/>
            <person name="Giulia F.S."/>
            <person name="Sara T."/>
            <person name="Anna F."/>
            <person name="Clotilde B."/>
            <person name="Roberto B."/>
            <person name="Veronica D.S."/>
            <person name="Fabio R."/>
            <person name="Monica P."/>
            <person name="Olivier J."/>
            <person name="Enrico T."/>
            <person name="Nicola S."/>
        </authorList>
    </citation>
    <scope>NUCLEOTIDE SEQUENCE [LARGE SCALE GENOMIC DNA]</scope>
    <source>
        <strain evidence="2 3">DSM 45166</strain>
    </source>
</reference>
<proteinExistence type="predicted"/>
<feature type="transmembrane region" description="Helical" evidence="1">
    <location>
        <begin position="116"/>
        <end position="137"/>
    </location>
</feature>
<name>A0A1X1XD29_9MYCO</name>
<evidence type="ECO:0000313" key="2">
    <source>
        <dbReference type="EMBL" id="ORV96729.1"/>
    </source>
</evidence>
<protein>
    <recommendedName>
        <fullName evidence="4">Transmembrane protein</fullName>
    </recommendedName>
</protein>
<evidence type="ECO:0008006" key="4">
    <source>
        <dbReference type="Google" id="ProtNLM"/>
    </source>
</evidence>
<feature type="transmembrane region" description="Helical" evidence="1">
    <location>
        <begin position="20"/>
        <end position="38"/>
    </location>
</feature>
<feature type="transmembrane region" description="Helical" evidence="1">
    <location>
        <begin position="85"/>
        <end position="104"/>
    </location>
</feature>
<organism evidence="2 3">
    <name type="scientific">Mycobacterium kyorinense</name>
    <dbReference type="NCBI Taxonomy" id="487514"/>
    <lineage>
        <taxon>Bacteria</taxon>
        <taxon>Bacillati</taxon>
        <taxon>Actinomycetota</taxon>
        <taxon>Actinomycetes</taxon>
        <taxon>Mycobacteriales</taxon>
        <taxon>Mycobacteriaceae</taxon>
        <taxon>Mycobacterium</taxon>
    </lineage>
</organism>
<keyword evidence="1" id="KW-0812">Transmembrane</keyword>
<evidence type="ECO:0000256" key="1">
    <source>
        <dbReference type="SAM" id="Phobius"/>
    </source>
</evidence>
<dbReference type="Proteomes" id="UP000193487">
    <property type="component" value="Unassembled WGS sequence"/>
</dbReference>
<sequence>MRGRAAHPWSDQVINTKRAVLFLPVYLAWVLMIEGLFNSASPAGSKSVPVWMIVGFIVSAVAVAVVVIWYLIARGGGKVPQQRHHAYMAVLIAIVVSGFVDDALKGVAVLLFGGHHWWALIPTYTLGYAVFWVVLAYTASMFARRDRTTPG</sequence>
<keyword evidence="1" id="KW-0472">Membrane</keyword>
<dbReference type="RefSeq" id="WP_045383313.1">
    <property type="nucleotide sequence ID" value="NZ_LQPE01000172.1"/>
</dbReference>
<gene>
    <name evidence="2" type="ORF">AWC14_16020</name>
</gene>
<dbReference type="EMBL" id="LQPE01000172">
    <property type="protein sequence ID" value="ORV96729.1"/>
    <property type="molecule type" value="Genomic_DNA"/>
</dbReference>
<keyword evidence="1" id="KW-1133">Transmembrane helix</keyword>
<keyword evidence="3" id="KW-1185">Reference proteome</keyword>
<evidence type="ECO:0000313" key="3">
    <source>
        <dbReference type="Proteomes" id="UP000193487"/>
    </source>
</evidence>
<feature type="transmembrane region" description="Helical" evidence="1">
    <location>
        <begin position="50"/>
        <end position="73"/>
    </location>
</feature>
<accession>A0A1X1XD29</accession>
<dbReference type="AlphaFoldDB" id="A0A1X1XD29"/>